<dbReference type="STRING" id="1300349.I603_1619"/>
<keyword evidence="2" id="KW-1185">Reference proteome</keyword>
<evidence type="ECO:0000313" key="2">
    <source>
        <dbReference type="Proteomes" id="UP000092484"/>
    </source>
</evidence>
<accession>A0A1A7BHL4</accession>
<protein>
    <submittedName>
        <fullName evidence="1">Uncharacterized protein</fullName>
    </submittedName>
</protein>
<comment type="caution">
    <text evidence="1">The sequence shown here is derived from an EMBL/GenBank/DDBJ whole genome shotgun (WGS) entry which is preliminary data.</text>
</comment>
<sequence>MGGVPDYIVTSRAEWDTVFANDAATLAGKIVEVAAPIAEAVNITNRDFSAAGAPLTIRSANAGSFLGRLELYTLVRGVDFSGLNFQLTGWPKAFDACVQFGTGTFDQLRFVNGTTFRHGYGASLANIDTSADLPEYERIDNVQTATTTSATYALTWKDPAATQGMIEFFNRGANSVRVAVGGSDVVATGSSQLVNAGARFRFGGLNPTTATHFAVLATTGTSEVNARTEIGLATYLGSAFQAFGSASMQSIEIRNCLFRDLVNGAKGLGTPSSVVVMDNDFDRIYADIIAVPPAAGGSGRFLRNIATIPFCRSGIAENLNGDAGDPHGDIIQMFGAGAGTISNVRIAGNRMRATALRTGVTQQGVFISDNDTNPSYADFVIISNTFVGGSTFQLAIGEGAFSARDTLVHGVSILDYSNVANPAPTVKIDTDQGGSVYVGKSIYGQLVVFAEAPQQDGNLRLPDAASPAAVFPNLGNLAAATTRAEIEAALATAAEGAGLGAVATANAIDWTTTDPEAVILWENVPSGVHWNPLTQQDPDTLITLPLRKVLNKRPDQPVSVTAGTEWRSVDTDGTTEVQAWTSSPGTIQPGQFIQIRGTTAASGGTIMLGLSLNLFSQNVSVTSASIPTAYLVRGATAGYFVDPANVPSGTSRITFRAQVWLPSLSGAPRLFTQESTGCDLWVGSSGQLVANIEDSTGTAMIFSANVAPDGTIVAETWHEIIFDVDQVAEEVRVTVDGVLTTTAFTAASSGTFQTSREVSFLAQTAGAFAVAAGTRVANLEVDFNGTLHKAISNDATTANADAWHRGGDFAS</sequence>
<gene>
    <name evidence="1" type="ORF">I603_1619</name>
</gene>
<dbReference type="EMBL" id="LZYB01000003">
    <property type="protein sequence ID" value="OBV11211.1"/>
    <property type="molecule type" value="Genomic_DNA"/>
</dbReference>
<evidence type="ECO:0000313" key="1">
    <source>
        <dbReference type="EMBL" id="OBV11211.1"/>
    </source>
</evidence>
<proteinExistence type="predicted"/>
<dbReference type="Gene3D" id="2.60.120.200">
    <property type="match status" value="1"/>
</dbReference>
<dbReference type="RefSeq" id="WP_068863839.1">
    <property type="nucleotide sequence ID" value="NZ_LZYB01000003.1"/>
</dbReference>
<organism evidence="1 2">
    <name type="scientific">Erythrobacter dokdonensis DSW-74</name>
    <dbReference type="NCBI Taxonomy" id="1300349"/>
    <lineage>
        <taxon>Bacteria</taxon>
        <taxon>Pseudomonadati</taxon>
        <taxon>Pseudomonadota</taxon>
        <taxon>Alphaproteobacteria</taxon>
        <taxon>Sphingomonadales</taxon>
        <taxon>Erythrobacteraceae</taxon>
        <taxon>Erythrobacter/Porphyrobacter group</taxon>
        <taxon>Erythrobacter</taxon>
    </lineage>
</organism>
<name>A0A1A7BHL4_9SPHN</name>
<reference evidence="1 2" key="1">
    <citation type="submission" date="2016-06" db="EMBL/GenBank/DDBJ databases">
        <title>Genome sequence of Porphyrobacter dokdonensis DSW-74.</title>
        <authorList>
            <person name="Kim J.F."/>
            <person name="Song J.Y."/>
        </authorList>
    </citation>
    <scope>NUCLEOTIDE SEQUENCE [LARGE SCALE GENOMIC DNA]</scope>
    <source>
        <strain evidence="1 2">DSW-74</strain>
    </source>
</reference>
<dbReference type="PATRIC" id="fig|1300349.4.peg.1614"/>
<dbReference type="AlphaFoldDB" id="A0A1A7BHL4"/>
<dbReference type="Proteomes" id="UP000092484">
    <property type="component" value="Unassembled WGS sequence"/>
</dbReference>